<protein>
    <submittedName>
        <fullName evidence="3">ESF1 homolog</fullName>
    </submittedName>
</protein>
<dbReference type="PANTHER" id="PTHR12202:SF0">
    <property type="entry name" value="ESF1 HOMOLOG"/>
    <property type="match status" value="1"/>
</dbReference>
<feature type="compositionally biased region" description="Low complexity" evidence="1">
    <location>
        <begin position="593"/>
        <end position="603"/>
    </location>
</feature>
<accession>A0A8D8B3I9</accession>
<feature type="compositionally biased region" description="Basic and acidic residues" evidence="1">
    <location>
        <begin position="135"/>
        <end position="144"/>
    </location>
</feature>
<feature type="compositionally biased region" description="Basic and acidic residues" evidence="1">
    <location>
        <begin position="677"/>
        <end position="687"/>
    </location>
</feature>
<feature type="region of interest" description="Disordered" evidence="1">
    <location>
        <begin position="661"/>
        <end position="1074"/>
    </location>
</feature>
<reference evidence="3" key="1">
    <citation type="submission" date="2021-05" db="EMBL/GenBank/DDBJ databases">
        <authorList>
            <person name="Alioto T."/>
            <person name="Alioto T."/>
            <person name="Gomez Garrido J."/>
        </authorList>
    </citation>
    <scope>NUCLEOTIDE SEQUENCE</scope>
</reference>
<organism evidence="3">
    <name type="scientific">Culex pipiens</name>
    <name type="common">House mosquito</name>
    <dbReference type="NCBI Taxonomy" id="7175"/>
    <lineage>
        <taxon>Eukaryota</taxon>
        <taxon>Metazoa</taxon>
        <taxon>Ecdysozoa</taxon>
        <taxon>Arthropoda</taxon>
        <taxon>Hexapoda</taxon>
        <taxon>Insecta</taxon>
        <taxon>Pterygota</taxon>
        <taxon>Neoptera</taxon>
        <taxon>Endopterygota</taxon>
        <taxon>Diptera</taxon>
        <taxon>Nematocera</taxon>
        <taxon>Culicoidea</taxon>
        <taxon>Culicidae</taxon>
        <taxon>Culicinae</taxon>
        <taxon>Culicini</taxon>
        <taxon>Culex</taxon>
        <taxon>Culex</taxon>
    </lineage>
</organism>
<feature type="compositionally biased region" description="Basic and acidic residues" evidence="1">
    <location>
        <begin position="1143"/>
        <end position="1153"/>
    </location>
</feature>
<feature type="compositionally biased region" description="Basic and acidic residues" evidence="1">
    <location>
        <begin position="730"/>
        <end position="746"/>
    </location>
</feature>
<evidence type="ECO:0000256" key="1">
    <source>
        <dbReference type="SAM" id="MobiDB-lite"/>
    </source>
</evidence>
<evidence type="ECO:0000259" key="2">
    <source>
        <dbReference type="Pfam" id="PF25121"/>
    </source>
</evidence>
<dbReference type="Pfam" id="PF25121">
    <property type="entry name" value="RRM_ESF1"/>
    <property type="match status" value="1"/>
</dbReference>
<feature type="compositionally biased region" description="Basic and acidic residues" evidence="1">
    <location>
        <begin position="496"/>
        <end position="516"/>
    </location>
</feature>
<feature type="compositionally biased region" description="Basic residues" evidence="1">
    <location>
        <begin position="517"/>
        <end position="531"/>
    </location>
</feature>
<name>A0A8D8B3I9_CULPI</name>
<feature type="compositionally biased region" description="Basic and acidic residues" evidence="1">
    <location>
        <begin position="607"/>
        <end position="617"/>
    </location>
</feature>
<dbReference type="PANTHER" id="PTHR12202">
    <property type="entry name" value="ESF1 HOMOLOG"/>
    <property type="match status" value="1"/>
</dbReference>
<dbReference type="GO" id="GO:0006364">
    <property type="term" value="P:rRNA processing"/>
    <property type="evidence" value="ECO:0007669"/>
    <property type="project" value="InterPro"/>
</dbReference>
<feature type="compositionally biased region" description="Basic and acidic residues" evidence="1">
    <location>
        <begin position="901"/>
        <end position="912"/>
    </location>
</feature>
<feature type="compositionally biased region" description="Basic and acidic residues" evidence="1">
    <location>
        <begin position="84"/>
        <end position="97"/>
    </location>
</feature>
<evidence type="ECO:0000313" key="3">
    <source>
        <dbReference type="EMBL" id="CAG6466999.1"/>
    </source>
</evidence>
<feature type="compositionally biased region" description="Pro residues" evidence="1">
    <location>
        <begin position="1060"/>
        <end position="1069"/>
    </location>
</feature>
<feature type="compositionally biased region" description="Basic residues" evidence="1">
    <location>
        <begin position="576"/>
        <end position="592"/>
    </location>
</feature>
<dbReference type="InterPro" id="IPR056750">
    <property type="entry name" value="RRM_ESF1"/>
</dbReference>
<dbReference type="InterPro" id="IPR039754">
    <property type="entry name" value="Esf1"/>
</dbReference>
<feature type="region of interest" description="Disordered" evidence="1">
    <location>
        <begin position="157"/>
        <end position="181"/>
    </location>
</feature>
<dbReference type="AlphaFoldDB" id="A0A8D8B3I9"/>
<sequence length="1202" mass="135693">MAKPKKDKPQSSAENGTPKAVAKDGAAPSQIWTDQRFAHLVNDPRFKGIPRAEKKVKIDKRFQSMFSDGRFNVKHVVDKYGRKVQQKSESEELRKYYELGSGSEGEEEEEDGEKAEGSDAEGSGSEVDSLELNEEEKAMTVSDKVKGRLEDLEVDYARGEGAIASDSSSDDDDDEEGEDEDEVFIEHVWGELDAEAEHTEESTKRLALCNIDWDRVRAVDIMVMLNSFLPRGSTIMSITIYPSEFGKERMAEEEARGPQELTGANSDAASSDEDDDDEEAKKEKQIERLREYQLNRLKYYYAVVECDTVATADKLYKECDGVEYESTANKIDLRFIPDDMEFDEAEVKERCTELPEAGRYEPRVFTTSALNQAKVELTWDENDVERKEFNEKIRAGKLTDLTDTDLKRYIKCSSSEDEEDEEERDGSGGEDSQEESDVEPKSGKLSKQDRIAQYKALLGELKEQEEKEKEDKVEMEFTWKVNGEDEERQDSDDGSEGEKKRRDDVNPFEKILEKAKEKKKRRKELKKKKKRGELNSDGEAQDESSDDDLPYGVDLNDPFFASAFDEKEFDLSKPSKKDKKKKKRSKKKKKRAASSSSSDSSSDSDSDPEKKSAKGDEFDPATSIRVAMRNLLKAQEAASKEAKAEETAAGKWTVVQTAAVAPKELTAPPPPFMTEGAESREKKRDELMISQWVTPEPIISEKEKQMLEQLKGKLKKREEVPPPPKSPPGRFREPEDNFRRELDDRRRISRSPTPPWRRNRSPLGRRGSPGGFGGRGRRSPIDRRGRSPLDRGMRDRSMDRRRDRSMDRGGRGSRDRDLNRGFGGGGRFDRRRGGGFGGRRSPSPNFGRGRFRQRRSFSRSRSRSRTRSRTRSRSRGRRVIEKPIVNFPPEPKPKLTKKTRDRKDDDKKDKKPVSMSIPGQKKLPFIGRMPVFKKQQQDAKKEELTVPENMDLEEPPGQENGTKTQPEEFGDMMPDPYQYVALMGAAPPPPPNSHPGKPDQTMLPPGIDEAEAADAPKPISDAPIPRKGPLPKDFQQALDILFDGDKPKPADVIANETKPPELPPPPPVEPATIDTDRPQMIVPEAIEMYNQQMAAQYSSAAVVSSAAVSYQEDDESQNQPLEMTGLKQEKSPLESIPTPPTHGSEEEGSRESKNGTAEPEQEAIVIAPKVEVENEETRRKRAELEELAMLGIDADDMAAQIF</sequence>
<feature type="compositionally biased region" description="Acidic residues" evidence="1">
    <location>
        <begin position="168"/>
        <end position="181"/>
    </location>
</feature>
<proteinExistence type="predicted"/>
<feature type="compositionally biased region" description="Basic and acidic residues" evidence="1">
    <location>
        <begin position="460"/>
        <end position="477"/>
    </location>
</feature>
<feature type="compositionally biased region" description="Low complexity" evidence="1">
    <location>
        <begin position="1096"/>
        <end position="1110"/>
    </location>
</feature>
<feature type="region of interest" description="Disordered" evidence="1">
    <location>
        <begin position="410"/>
        <end position="622"/>
    </location>
</feature>
<feature type="region of interest" description="Disordered" evidence="1">
    <location>
        <begin position="84"/>
        <end position="144"/>
    </location>
</feature>
<feature type="compositionally biased region" description="Basic and acidic residues" evidence="1">
    <location>
        <begin position="935"/>
        <end position="944"/>
    </location>
</feature>
<feature type="compositionally biased region" description="Basic and acidic residues" evidence="1">
    <location>
        <begin position="438"/>
        <end position="452"/>
    </location>
</feature>
<dbReference type="GO" id="GO:0003723">
    <property type="term" value="F:RNA binding"/>
    <property type="evidence" value="ECO:0007669"/>
    <property type="project" value="TreeGrafter"/>
</dbReference>
<feature type="compositionally biased region" description="Acidic residues" evidence="1">
    <location>
        <begin position="104"/>
        <end position="113"/>
    </location>
</feature>
<dbReference type="EMBL" id="HBUE01057420">
    <property type="protein sequence ID" value="CAG6466999.1"/>
    <property type="molecule type" value="Transcribed_RNA"/>
</dbReference>
<feature type="region of interest" description="Disordered" evidence="1">
    <location>
        <begin position="1096"/>
        <end position="1179"/>
    </location>
</feature>
<feature type="compositionally biased region" description="Basic and acidic residues" evidence="1">
    <location>
        <begin position="1170"/>
        <end position="1179"/>
    </location>
</feature>
<feature type="compositionally biased region" description="Basic and acidic residues" evidence="1">
    <location>
        <begin position="564"/>
        <end position="575"/>
    </location>
</feature>
<feature type="domain" description="ESF1 RRM" evidence="2">
    <location>
        <begin position="203"/>
        <end position="352"/>
    </location>
</feature>
<feature type="compositionally biased region" description="Acidic residues" evidence="1">
    <location>
        <begin position="484"/>
        <end position="495"/>
    </location>
</feature>
<feature type="region of interest" description="Disordered" evidence="1">
    <location>
        <begin position="1"/>
        <end position="30"/>
    </location>
</feature>
<feature type="compositionally biased region" description="Basic and acidic residues" evidence="1">
    <location>
        <begin position="779"/>
        <end position="819"/>
    </location>
</feature>
<feature type="compositionally biased region" description="Basic residues" evidence="1">
    <location>
        <begin position="849"/>
        <end position="877"/>
    </location>
</feature>
<feature type="compositionally biased region" description="Acidic residues" evidence="1">
    <location>
        <begin position="415"/>
        <end position="424"/>
    </location>
</feature>
<feature type="compositionally biased region" description="Acidic residues" evidence="1">
    <location>
        <begin position="539"/>
        <end position="549"/>
    </location>
</feature>
<feature type="region of interest" description="Disordered" evidence="1">
    <location>
        <begin position="249"/>
        <end position="284"/>
    </location>
</feature>